<dbReference type="Proteomes" id="UP001283341">
    <property type="component" value="Unassembled WGS sequence"/>
</dbReference>
<dbReference type="Gene3D" id="1.10.510.10">
    <property type="entry name" value="Transferase(Phosphotransferase) domain 1"/>
    <property type="match status" value="1"/>
</dbReference>
<dbReference type="GO" id="GO:0004674">
    <property type="term" value="F:protein serine/threonine kinase activity"/>
    <property type="evidence" value="ECO:0007669"/>
    <property type="project" value="TreeGrafter"/>
</dbReference>
<dbReference type="PROSITE" id="PS50011">
    <property type="entry name" value="PROTEIN_KINASE_DOM"/>
    <property type="match status" value="1"/>
</dbReference>
<dbReference type="InterPro" id="IPR011009">
    <property type="entry name" value="Kinase-like_dom_sf"/>
</dbReference>
<sequence>THRRKLFALLALSEQVRSVKEFVDCGIHDSDLPFIMEESKSATGPFYLLYKWHDLRKSDGADSRKPISCFFSWQDSKLENFERNQWQLLAPYFELVGRGYSKVEHYNFADKIILPFIEDSSDSSTEGGFSNVWRVKIHRAHHNQCPSKNPTDNPSYAIKRLQKNDEKAFKDEVQALKRFSDKHHYHLINLLMTYHYRGQYHLVFPWADGNLLDFWKKYPHHDFPPRDWNFAQWVARQWLAVVEGLQAIHKAPTSSSSLPRSETYDPNDPRSHGRHGDMKPENILWFKSGHQYLQDPDDLGLFVISDFGLTRFHRSKTVDQVSPTHLARTPTYRPPECDVSKTISQSYDIWTLGCVLLEFAIWYLHGWEEVDKASERRAAAERQAIAEMRAAAAFADGREDVIPGDKFFELTENSVVEDDATIEKVARLKQCVKDEFKSLRQRGTTRFFHEMLDYVEDHLLRMRPDMRAKCDDIVHKFTQMHDRCLIDESYCTAEIPRPDRADTKLSEL</sequence>
<dbReference type="Pfam" id="PF00069">
    <property type="entry name" value="Pkinase"/>
    <property type="match status" value="1"/>
</dbReference>
<dbReference type="CDD" id="cd00180">
    <property type="entry name" value="PKc"/>
    <property type="match status" value="1"/>
</dbReference>
<protein>
    <submittedName>
        <fullName evidence="3">Kinase-like domain-containing protein</fullName>
    </submittedName>
</protein>
<comment type="caution">
    <text evidence="3">The sequence shown here is derived from an EMBL/GenBank/DDBJ whole genome shotgun (WGS) entry which is preliminary data.</text>
</comment>
<feature type="domain" description="Protein kinase" evidence="2">
    <location>
        <begin position="118"/>
        <end position="478"/>
    </location>
</feature>
<feature type="non-terminal residue" evidence="3">
    <location>
        <position position="508"/>
    </location>
</feature>
<dbReference type="PANTHER" id="PTHR24359:SF37">
    <property type="entry name" value="PROTEIN KINASE DOMAIN-CONTAINING PROTEIN"/>
    <property type="match status" value="1"/>
</dbReference>
<reference evidence="3" key="2">
    <citation type="submission" date="2023-06" db="EMBL/GenBank/DDBJ databases">
        <authorList>
            <consortium name="Lawrence Berkeley National Laboratory"/>
            <person name="Haridas S."/>
            <person name="Hensen N."/>
            <person name="Bonometti L."/>
            <person name="Westerberg I."/>
            <person name="Brannstrom I.O."/>
            <person name="Guillou S."/>
            <person name="Cros-Aarteil S."/>
            <person name="Calhoun S."/>
            <person name="Kuo A."/>
            <person name="Mondo S."/>
            <person name="Pangilinan J."/>
            <person name="Riley R."/>
            <person name="Labutti K."/>
            <person name="Andreopoulos B."/>
            <person name="Lipzen A."/>
            <person name="Chen C."/>
            <person name="Yanf M."/>
            <person name="Daum C."/>
            <person name="Ng V."/>
            <person name="Clum A."/>
            <person name="Steindorff A."/>
            <person name="Ohm R."/>
            <person name="Martin F."/>
            <person name="Silar P."/>
            <person name="Natvig D."/>
            <person name="Lalanne C."/>
            <person name="Gautier V."/>
            <person name="Ament-Velasquez S.L."/>
            <person name="Kruys A."/>
            <person name="Hutchinson M.I."/>
            <person name="Powell A.J."/>
            <person name="Barry K."/>
            <person name="Miller A.N."/>
            <person name="Grigoriev I.V."/>
            <person name="Debuchy R."/>
            <person name="Gladieux P."/>
            <person name="Thoren M.H."/>
            <person name="Johannesson H."/>
        </authorList>
    </citation>
    <scope>NUCLEOTIDE SEQUENCE</scope>
    <source>
        <strain evidence="3">CBS 118394</strain>
    </source>
</reference>
<dbReference type="GO" id="GO:0005524">
    <property type="term" value="F:ATP binding"/>
    <property type="evidence" value="ECO:0007669"/>
    <property type="project" value="InterPro"/>
</dbReference>
<accession>A0AAE0LZB6</accession>
<evidence type="ECO:0000313" key="4">
    <source>
        <dbReference type="Proteomes" id="UP001283341"/>
    </source>
</evidence>
<name>A0AAE0LZB6_9PEZI</name>
<dbReference type="AlphaFoldDB" id="A0AAE0LZB6"/>
<feature type="non-terminal residue" evidence="3">
    <location>
        <position position="1"/>
    </location>
</feature>
<organism evidence="3 4">
    <name type="scientific">Apodospora peruviana</name>
    <dbReference type="NCBI Taxonomy" id="516989"/>
    <lineage>
        <taxon>Eukaryota</taxon>
        <taxon>Fungi</taxon>
        <taxon>Dikarya</taxon>
        <taxon>Ascomycota</taxon>
        <taxon>Pezizomycotina</taxon>
        <taxon>Sordariomycetes</taxon>
        <taxon>Sordariomycetidae</taxon>
        <taxon>Sordariales</taxon>
        <taxon>Lasiosphaeriaceae</taxon>
        <taxon>Apodospora</taxon>
    </lineage>
</organism>
<dbReference type="Gene3D" id="3.30.200.20">
    <property type="entry name" value="Phosphorylase Kinase, domain 1"/>
    <property type="match status" value="1"/>
</dbReference>
<dbReference type="PANTHER" id="PTHR24359">
    <property type="entry name" value="SERINE/THREONINE-PROTEIN KINASE SBK1"/>
    <property type="match status" value="1"/>
</dbReference>
<evidence type="ECO:0000256" key="1">
    <source>
        <dbReference type="SAM" id="MobiDB-lite"/>
    </source>
</evidence>
<evidence type="ECO:0000259" key="2">
    <source>
        <dbReference type="PROSITE" id="PS50011"/>
    </source>
</evidence>
<dbReference type="EMBL" id="JAUEDM010000007">
    <property type="protein sequence ID" value="KAK3313292.1"/>
    <property type="molecule type" value="Genomic_DNA"/>
</dbReference>
<proteinExistence type="predicted"/>
<evidence type="ECO:0000313" key="3">
    <source>
        <dbReference type="EMBL" id="KAK3313292.1"/>
    </source>
</evidence>
<dbReference type="InterPro" id="IPR000719">
    <property type="entry name" value="Prot_kinase_dom"/>
</dbReference>
<dbReference type="SMART" id="SM00220">
    <property type="entry name" value="S_TKc"/>
    <property type="match status" value="1"/>
</dbReference>
<keyword evidence="4" id="KW-1185">Reference proteome</keyword>
<reference evidence="3" key="1">
    <citation type="journal article" date="2023" name="Mol. Phylogenet. Evol.">
        <title>Genome-scale phylogeny and comparative genomics of the fungal order Sordariales.</title>
        <authorList>
            <person name="Hensen N."/>
            <person name="Bonometti L."/>
            <person name="Westerberg I."/>
            <person name="Brannstrom I.O."/>
            <person name="Guillou S."/>
            <person name="Cros-Aarteil S."/>
            <person name="Calhoun S."/>
            <person name="Haridas S."/>
            <person name="Kuo A."/>
            <person name="Mondo S."/>
            <person name="Pangilinan J."/>
            <person name="Riley R."/>
            <person name="LaButti K."/>
            <person name="Andreopoulos B."/>
            <person name="Lipzen A."/>
            <person name="Chen C."/>
            <person name="Yan M."/>
            <person name="Daum C."/>
            <person name="Ng V."/>
            <person name="Clum A."/>
            <person name="Steindorff A."/>
            <person name="Ohm R.A."/>
            <person name="Martin F."/>
            <person name="Silar P."/>
            <person name="Natvig D.O."/>
            <person name="Lalanne C."/>
            <person name="Gautier V."/>
            <person name="Ament-Velasquez S.L."/>
            <person name="Kruys A."/>
            <person name="Hutchinson M.I."/>
            <person name="Powell A.J."/>
            <person name="Barry K."/>
            <person name="Miller A.N."/>
            <person name="Grigoriev I.V."/>
            <person name="Debuchy R."/>
            <person name="Gladieux P."/>
            <person name="Hiltunen Thoren M."/>
            <person name="Johannesson H."/>
        </authorList>
    </citation>
    <scope>NUCLEOTIDE SEQUENCE</scope>
    <source>
        <strain evidence="3">CBS 118394</strain>
    </source>
</reference>
<dbReference type="SUPFAM" id="SSF56112">
    <property type="entry name" value="Protein kinase-like (PK-like)"/>
    <property type="match status" value="1"/>
</dbReference>
<gene>
    <name evidence="3" type="ORF">B0H66DRAFT_443713</name>
</gene>
<feature type="region of interest" description="Disordered" evidence="1">
    <location>
        <begin position="252"/>
        <end position="275"/>
    </location>
</feature>
<keyword evidence="3" id="KW-0808">Transferase</keyword>
<keyword evidence="3" id="KW-0418">Kinase</keyword>